<proteinExistence type="predicted"/>
<dbReference type="Gene3D" id="3.30.160.60">
    <property type="entry name" value="Classic Zinc Finger"/>
    <property type="match status" value="8"/>
</dbReference>
<feature type="binding site" evidence="6">
    <location>
        <position position="19"/>
    </location>
    <ligand>
        <name>Zn(2+)</name>
        <dbReference type="ChEBI" id="CHEBI:29105"/>
    </ligand>
</feature>
<feature type="domain" description="C2H2-type" evidence="8">
    <location>
        <begin position="971"/>
        <end position="998"/>
    </location>
</feature>
<dbReference type="EnsemblMetazoa" id="AALFPA23_024533.R36571">
    <property type="protein sequence ID" value="AALFPA23_024533.P36571"/>
    <property type="gene ID" value="AALFPA23_024533"/>
</dbReference>
<feature type="domain" description="C2H2-type" evidence="8">
    <location>
        <begin position="612"/>
        <end position="640"/>
    </location>
</feature>
<keyword evidence="11" id="KW-1185">Reference proteome</keyword>
<dbReference type="PANTHER" id="PTHR24409:SF413">
    <property type="entry name" value="DATILOGRAFO, ISOFORM A-RELATED"/>
    <property type="match status" value="1"/>
</dbReference>
<feature type="domain" description="C2H2-type" evidence="8">
    <location>
        <begin position="916"/>
        <end position="939"/>
    </location>
</feature>
<sequence length="1034" mass="119078">MDIADEEGADIPRTLQQLCRLCLGDESLEDIFAQDDLHEWISDFLSIMVCMDDKITKSICFCCRTRLTEFRNFQLQCVEVQDVLQGEMTAILNEKALELIATEPENDAPQLGTENLTVDWEQVPAAATANHAELLPPEGELPENQPEWEASAGDSVVQQESEWGADTSSIAVPNVPEAWTDAEDVARNPPVGSAAPANVHNTRASNMPPGPKIAIQILQKPIKYQCDMCDKVWQTKKQLSNHRSNHTKRYPCSLCNKAFHRPVRLKQHMETHRKRNELPAETEAADAPIEIVDSPDVNDSEYEVLEIDEDIVTEPIAADLETAIVPNVIVAAIKVEELMIEDVEMDHEPVLEVDDQSGAETAENSTEDTESAPVKKKEPKTTSNPKGVECNLCGKKFQNKKQYHGHKWFVHSPKSHICSVCGKGYISPGRLAVHQRCHRRQQNRRSRFVLPVSTATEPKEVIVLPETDSFAEAEDNEEDKFECNICHKRYATARRLQTHKRITHTSKQYTCPICGRVFHIRESMIKHMLIHKETLLTIYQRPEREEVFDEPVHGPRVHVCNICKASFVQMRDMETHRATHTKEEEVKYSLERERCKSKMVTVTQGSKSFEMFQCMQCHKLVHTRRQLFDHRKRVHKPRKYTCPICGKPFVTRQDLYMHIKSHDNTARYKNETLRNEDGQFACDICHRVLGSKFTLASHIKMVHGTRRYICSYDHCKKKFTTSYDMRKHYMIHSNNRKMHQCHICAGRFITKTKLVEHLQWHERKVKMREALADSQAQEVHEVQDDTNDATVVVTVIDVDANNIDKLPSSEDKVEDFLQTNSEWMKEASSRKTAVMEVRYGTVQDAEGRLKRGCVTIPTQNCPVCEQPIQVSLMEGHLNRHAGVRPYKCEKGCEDAYYYCRLLLKNHYTRIHGNMPSQCNICHKVYPSRLRMRSHQREVHEKIHVCMNCPQIFDSLESLKKHIETANHTKRYACTKCSSSFDRQHQFNKHMRMHGEDVGESSSSMDVQDSIEVEEVKIESRVEDEGRKPTRSRKR</sequence>
<keyword evidence="2" id="KW-0677">Repeat</keyword>
<reference evidence="11" key="1">
    <citation type="journal article" date="2015" name="Proc. Natl. Acad. Sci. U.S.A.">
        <title>Genome sequence of the Asian Tiger mosquito, Aedes albopictus, reveals insights into its biology, genetics, and evolution.</title>
        <authorList>
            <person name="Chen X.G."/>
            <person name="Jiang X."/>
            <person name="Gu J."/>
            <person name="Xu M."/>
            <person name="Wu Y."/>
            <person name="Deng Y."/>
            <person name="Zhang C."/>
            <person name="Bonizzoni M."/>
            <person name="Dermauw W."/>
            <person name="Vontas J."/>
            <person name="Armbruster P."/>
            <person name="Huang X."/>
            <person name="Yang Y."/>
            <person name="Zhang H."/>
            <person name="He W."/>
            <person name="Peng H."/>
            <person name="Liu Y."/>
            <person name="Wu K."/>
            <person name="Chen J."/>
            <person name="Lirakis M."/>
            <person name="Topalis P."/>
            <person name="Van Leeuwen T."/>
            <person name="Hall A.B."/>
            <person name="Jiang X."/>
            <person name="Thorpe C."/>
            <person name="Mueller R.L."/>
            <person name="Sun C."/>
            <person name="Waterhouse R.M."/>
            <person name="Yan G."/>
            <person name="Tu Z.J."/>
            <person name="Fang X."/>
            <person name="James A.A."/>
        </authorList>
    </citation>
    <scope>NUCLEOTIDE SEQUENCE [LARGE SCALE GENOMIC DNA]</scope>
    <source>
        <strain evidence="11">Foshan</strain>
    </source>
</reference>
<dbReference type="SMART" id="SM00355">
    <property type="entry name" value="ZnF_C2H2"/>
    <property type="match status" value="17"/>
</dbReference>
<dbReference type="RefSeq" id="XP_029726996.1">
    <property type="nucleotide sequence ID" value="XM_029871136.2"/>
</dbReference>
<dbReference type="GeneID" id="115265549"/>
<dbReference type="InterPro" id="IPR013087">
    <property type="entry name" value="Znf_C2H2_type"/>
</dbReference>
<feature type="domain" description="C2H2-type" evidence="8">
    <location>
        <begin position="509"/>
        <end position="531"/>
    </location>
</feature>
<reference evidence="10" key="2">
    <citation type="submission" date="2025-05" db="UniProtKB">
        <authorList>
            <consortium name="EnsemblMetazoa"/>
        </authorList>
    </citation>
    <scope>IDENTIFICATION</scope>
    <source>
        <strain evidence="10">Foshan</strain>
    </source>
</reference>
<dbReference type="SUPFAM" id="SSF57716">
    <property type="entry name" value="Glucocorticoid receptor-like (DNA-binding domain)"/>
    <property type="match status" value="1"/>
</dbReference>
<feature type="domain" description="C2H2-type" evidence="8">
    <location>
        <begin position="250"/>
        <end position="277"/>
    </location>
</feature>
<feature type="binding site" evidence="6">
    <location>
        <position position="63"/>
    </location>
    <ligand>
        <name>Zn(2+)</name>
        <dbReference type="ChEBI" id="CHEBI:29105"/>
    </ligand>
</feature>
<feature type="compositionally biased region" description="Basic and acidic residues" evidence="7">
    <location>
        <begin position="1013"/>
        <end position="1027"/>
    </location>
</feature>
<feature type="domain" description="C2H2-type" evidence="8">
    <location>
        <begin position="481"/>
        <end position="509"/>
    </location>
</feature>
<dbReference type="Pfam" id="PF07776">
    <property type="entry name" value="zf-AD"/>
    <property type="match status" value="1"/>
</dbReference>
<keyword evidence="4 6" id="KW-0862">Zinc</keyword>
<feature type="region of interest" description="Disordered" evidence="7">
    <location>
        <begin position="352"/>
        <end position="385"/>
    </location>
</feature>
<evidence type="ECO:0000259" key="9">
    <source>
        <dbReference type="PROSITE" id="PS51915"/>
    </source>
</evidence>
<feature type="domain" description="C2H2-type" evidence="8">
    <location>
        <begin position="739"/>
        <end position="766"/>
    </location>
</feature>
<dbReference type="Gene3D" id="3.40.1800.20">
    <property type="match status" value="1"/>
</dbReference>
<evidence type="ECO:0000259" key="8">
    <source>
        <dbReference type="PROSITE" id="PS50157"/>
    </source>
</evidence>
<evidence type="ECO:0000256" key="1">
    <source>
        <dbReference type="ARBA" id="ARBA00022723"/>
    </source>
</evidence>
<dbReference type="Pfam" id="PF00096">
    <property type="entry name" value="zf-C2H2"/>
    <property type="match status" value="5"/>
</dbReference>
<dbReference type="Pfam" id="PF13912">
    <property type="entry name" value="zf-C2H2_6"/>
    <property type="match status" value="1"/>
</dbReference>
<feature type="binding site" evidence="6">
    <location>
        <position position="60"/>
    </location>
    <ligand>
        <name>Zn(2+)</name>
        <dbReference type="ChEBI" id="CHEBI:29105"/>
    </ligand>
</feature>
<dbReference type="InterPro" id="IPR036236">
    <property type="entry name" value="Znf_C2H2_sf"/>
</dbReference>
<dbReference type="PROSITE" id="PS50157">
    <property type="entry name" value="ZINC_FINGER_C2H2_2"/>
    <property type="match status" value="15"/>
</dbReference>
<accession>A0ABM2A532</accession>
<dbReference type="Proteomes" id="UP000069940">
    <property type="component" value="Unassembled WGS sequence"/>
</dbReference>
<organism evidence="10 11">
    <name type="scientific">Aedes albopictus</name>
    <name type="common">Asian tiger mosquito</name>
    <name type="synonym">Stegomyia albopicta</name>
    <dbReference type="NCBI Taxonomy" id="7160"/>
    <lineage>
        <taxon>Eukaryota</taxon>
        <taxon>Metazoa</taxon>
        <taxon>Ecdysozoa</taxon>
        <taxon>Arthropoda</taxon>
        <taxon>Hexapoda</taxon>
        <taxon>Insecta</taxon>
        <taxon>Pterygota</taxon>
        <taxon>Neoptera</taxon>
        <taxon>Endopterygota</taxon>
        <taxon>Diptera</taxon>
        <taxon>Nematocera</taxon>
        <taxon>Culicoidea</taxon>
        <taxon>Culicidae</taxon>
        <taxon>Culicinae</taxon>
        <taxon>Aedini</taxon>
        <taxon>Aedes</taxon>
        <taxon>Stegomyia</taxon>
    </lineage>
</organism>
<dbReference type="SUPFAM" id="SSF57667">
    <property type="entry name" value="beta-beta-alpha zinc fingers"/>
    <property type="match status" value="8"/>
</dbReference>
<evidence type="ECO:0000313" key="11">
    <source>
        <dbReference type="Proteomes" id="UP000069940"/>
    </source>
</evidence>
<dbReference type="PROSITE" id="PS00028">
    <property type="entry name" value="ZINC_FINGER_C2H2_1"/>
    <property type="match status" value="14"/>
</dbReference>
<dbReference type="SMART" id="SM00868">
    <property type="entry name" value="zf-AD"/>
    <property type="match status" value="1"/>
</dbReference>
<dbReference type="PANTHER" id="PTHR24409">
    <property type="entry name" value="ZINC FINGER PROTEIN 142"/>
    <property type="match status" value="1"/>
</dbReference>
<feature type="region of interest" description="Disordered" evidence="7">
    <location>
        <begin position="991"/>
        <end position="1034"/>
    </location>
</feature>
<name>A0ABM2A532_AEDAL</name>
<keyword evidence="3 5" id="KW-0863">Zinc-finger</keyword>
<evidence type="ECO:0000256" key="6">
    <source>
        <dbReference type="PROSITE-ProRule" id="PRU01263"/>
    </source>
</evidence>
<evidence type="ECO:0000256" key="4">
    <source>
        <dbReference type="ARBA" id="ARBA00022833"/>
    </source>
</evidence>
<feature type="domain" description="C2H2-type" evidence="8">
    <location>
        <begin position="680"/>
        <end position="708"/>
    </location>
</feature>
<feature type="binding site" evidence="6">
    <location>
        <position position="22"/>
    </location>
    <ligand>
        <name>Zn(2+)</name>
        <dbReference type="ChEBI" id="CHEBI:29105"/>
    </ligand>
</feature>
<evidence type="ECO:0000256" key="7">
    <source>
        <dbReference type="SAM" id="MobiDB-lite"/>
    </source>
</evidence>
<feature type="domain" description="C2H2-type" evidence="8">
    <location>
        <begin position="388"/>
        <end position="416"/>
    </location>
</feature>
<evidence type="ECO:0000256" key="5">
    <source>
        <dbReference type="PROSITE-ProRule" id="PRU00042"/>
    </source>
</evidence>
<evidence type="ECO:0000256" key="3">
    <source>
        <dbReference type="ARBA" id="ARBA00022771"/>
    </source>
</evidence>
<dbReference type="PROSITE" id="PS51915">
    <property type="entry name" value="ZAD"/>
    <property type="match status" value="1"/>
</dbReference>
<feature type="domain" description="C2H2-type" evidence="8">
    <location>
        <begin position="416"/>
        <end position="443"/>
    </location>
</feature>
<feature type="domain" description="ZAD" evidence="9">
    <location>
        <begin position="17"/>
        <end position="87"/>
    </location>
</feature>
<feature type="domain" description="C2H2-type" evidence="8">
    <location>
        <begin position="640"/>
        <end position="667"/>
    </location>
</feature>
<keyword evidence="1 6" id="KW-0479">Metal-binding</keyword>
<dbReference type="InterPro" id="IPR012934">
    <property type="entry name" value="Znf_AD"/>
</dbReference>
<protein>
    <recommendedName>
        <fullName evidence="12">C2h2-type zn-finger protein</fullName>
    </recommendedName>
</protein>
<feature type="domain" description="C2H2-type" evidence="8">
    <location>
        <begin position="708"/>
        <end position="737"/>
    </location>
</feature>
<feature type="domain" description="C2H2-type" evidence="8">
    <location>
        <begin position="558"/>
        <end position="585"/>
    </location>
</feature>
<evidence type="ECO:0008006" key="12">
    <source>
        <dbReference type="Google" id="ProtNLM"/>
    </source>
</evidence>
<evidence type="ECO:0000256" key="2">
    <source>
        <dbReference type="ARBA" id="ARBA00022737"/>
    </source>
</evidence>
<feature type="domain" description="C2H2-type" evidence="8">
    <location>
        <begin position="224"/>
        <end position="251"/>
    </location>
</feature>
<feature type="domain" description="C2H2-type" evidence="8">
    <location>
        <begin position="943"/>
        <end position="972"/>
    </location>
</feature>
<evidence type="ECO:0000313" key="10">
    <source>
        <dbReference type="EnsemblMetazoa" id="AALFPA23_024533.P36571"/>
    </source>
</evidence>